<evidence type="ECO:0000313" key="2">
    <source>
        <dbReference type="Proteomes" id="UP000008524"/>
    </source>
</evidence>
<dbReference type="EMBL" id="AL929603">
    <property type="protein sequence ID" value="CAJ16023.1"/>
    <property type="molecule type" value="Genomic_DNA"/>
</dbReference>
<dbReference type="PaxDb" id="5691-CAJ16023"/>
<keyword evidence="2" id="KW-1185">Reference proteome</keyword>
<accession>Q4GZC1</accession>
<reference evidence="2" key="2">
    <citation type="journal article" date="2005" name="Science">
        <title>The genome of the African trypanosome Trypanosoma brucei.</title>
        <authorList>
            <person name="Berriman M."/>
            <person name="Ghedin E."/>
            <person name="Hertz-Fowler C."/>
            <person name="Blandin G."/>
            <person name="Renauld H."/>
            <person name="Bartholomeu D.C."/>
            <person name="Lennard N.J."/>
            <person name="Caler E."/>
            <person name="Hamlin N.E."/>
            <person name="Haas B."/>
            <person name="Bohme U."/>
            <person name="Hannick L."/>
            <person name="Aslett M.A."/>
            <person name="Shallom J."/>
            <person name="Marcello L."/>
            <person name="Hou L."/>
            <person name="Wickstead B."/>
            <person name="Alsmark U.C."/>
            <person name="Arrowsmith C."/>
            <person name="Atkin R.J."/>
            <person name="Barron A.J."/>
            <person name="Bringaud F."/>
            <person name="Brooks K."/>
            <person name="Carrington M."/>
            <person name="Cherevach I."/>
            <person name="Chillingworth T.J."/>
            <person name="Churcher C."/>
            <person name="Clark L.N."/>
            <person name="Corton C.H."/>
            <person name="Cronin A."/>
            <person name="Davies R.M."/>
            <person name="Doggett J."/>
            <person name="Djikeng A."/>
            <person name="Feldblyum T."/>
            <person name="Field M.C."/>
            <person name="Fraser A."/>
            <person name="Goodhead I."/>
            <person name="Hance Z."/>
            <person name="Harper D."/>
            <person name="Harris B.R."/>
            <person name="Hauser H."/>
            <person name="Hostetler J."/>
            <person name="Ivens A."/>
            <person name="Jagels K."/>
            <person name="Johnson D."/>
            <person name="Johnson J."/>
            <person name="Jones K."/>
            <person name="Kerhornou A.X."/>
            <person name="Koo H."/>
            <person name="Larke N."/>
            <person name="Landfear S."/>
            <person name="Larkin C."/>
            <person name="Leech V."/>
            <person name="Line A."/>
            <person name="Lord A."/>
            <person name="Macleod A."/>
            <person name="Mooney P.J."/>
            <person name="Moule S."/>
            <person name="Martin D.M."/>
            <person name="Morgan G.W."/>
            <person name="Mungall K."/>
            <person name="Norbertczak H."/>
            <person name="Ormond D."/>
            <person name="Pai G."/>
            <person name="Peacock C.S."/>
            <person name="Peterson J."/>
            <person name="Quail M.A."/>
            <person name="Rabbinowitsch E."/>
            <person name="Rajandream M.A."/>
            <person name="Reitter C."/>
            <person name="Salzberg S.L."/>
            <person name="Sanders M."/>
            <person name="Schobel S."/>
            <person name="Sharp S."/>
            <person name="Simmonds M."/>
            <person name="Simpson A.J."/>
            <person name="Tallon L."/>
            <person name="Turner C.M."/>
            <person name="Tait A."/>
            <person name="Tivey A.R."/>
            <person name="Van Aken S."/>
            <person name="Walker D."/>
            <person name="Wanless D."/>
            <person name="Wang S."/>
            <person name="White B."/>
            <person name="White O."/>
            <person name="Whitehead S."/>
            <person name="Woodward J."/>
            <person name="Wortman J."/>
            <person name="Adams M.D."/>
            <person name="Embley T.M."/>
            <person name="Gull K."/>
            <person name="Ullu E."/>
            <person name="Barry J.D."/>
            <person name="Fairlamb A.H."/>
            <person name="Opperdoes F."/>
            <person name="Barrell B.G."/>
            <person name="Donelson J.E."/>
            <person name="Hall N."/>
            <person name="Fraser C.M."/>
            <person name="Melville S.E."/>
            <person name="El-Sayed N.M."/>
        </authorList>
    </citation>
    <scope>NUCLEOTIDE SEQUENCE [LARGE SCALE GENOMIC DNA]</scope>
    <source>
        <strain evidence="2">927/4 GUTat10.1</strain>
    </source>
</reference>
<dbReference type="Proteomes" id="UP000008524">
    <property type="component" value="Chromosome 1"/>
</dbReference>
<name>Q4GZC1_TRYB2</name>
<evidence type="ECO:0000313" key="1">
    <source>
        <dbReference type="EMBL" id="CAJ16023.1"/>
    </source>
</evidence>
<organism evidence="1 2">
    <name type="scientific">Trypanosoma brucei brucei (strain 927/4 GUTat10.1)</name>
    <dbReference type="NCBI Taxonomy" id="185431"/>
    <lineage>
        <taxon>Eukaryota</taxon>
        <taxon>Discoba</taxon>
        <taxon>Euglenozoa</taxon>
        <taxon>Kinetoplastea</taxon>
        <taxon>Metakinetoplastina</taxon>
        <taxon>Trypanosomatida</taxon>
        <taxon>Trypanosomatidae</taxon>
        <taxon>Trypanosoma</taxon>
    </lineage>
</organism>
<dbReference type="InParanoid" id="Q4GZC1"/>
<sequence length="103" mass="11308">MGTPHPTFCYPSTRAKREKSTAPCSSFTRRVSNDKKYHSQYPHSLGGINTRQNAIGCSPQHILSLVRLSTTSDAKQKTYNNQKLGNAGEIFVPKGAACLNHVC</sequence>
<dbReference type="AlphaFoldDB" id="Q4GZC1"/>
<proteinExistence type="predicted"/>
<dbReference type="KEGG" id="tbr:TB927.1.970"/>
<dbReference type="RefSeq" id="XP_001218800.1">
    <property type="nucleotide sequence ID" value="XM_001218799.1"/>
</dbReference>
<reference evidence="1 2" key="1">
    <citation type="journal article" date="2003" name="Nucleic Acids Res.">
        <title>The DNA sequence of chromosome I of an African trypanosome: gene content, chromosome organisation, recombination and polymorphism.</title>
        <authorList>
            <person name="Hall N."/>
            <person name="Berriman M."/>
            <person name="Lennard N.J."/>
            <person name="Harris B.R."/>
            <person name="Hertz-Fowler C."/>
            <person name="Bart-Delabesse E.N."/>
            <person name="Gerrare C.S."/>
            <person name="Atkin R.J."/>
            <person name="Barron A.J."/>
            <person name="Bowman S."/>
            <person name="Bray-Allen S.P."/>
            <person name="Bringaud F."/>
            <person name="Clark L.N."/>
            <person name="Corton C.H."/>
            <person name="Cronin A."/>
            <person name="Davies R."/>
            <person name="Doggett J."/>
            <person name="Fraser A."/>
            <person name="Gruter E."/>
            <person name="Hall S."/>
            <person name="Harper A.D."/>
            <person name="Kay M.P."/>
            <person name="Leech V."/>
            <person name="Mayes R."/>
            <person name="Price C."/>
            <person name="Quail M.A."/>
            <person name="Rabbinowitch E."/>
            <person name="Reitter C."/>
            <person name="Rutherford K."/>
            <person name="Sasse J."/>
            <person name="Sharp S."/>
            <person name="Shownkeen R."/>
            <person name="Macleod A."/>
            <person name="Taylor S."/>
            <person name="Tweedie A."/>
            <person name="Turner C.M.R."/>
            <person name="Tait A."/>
            <person name="Gull K."/>
            <person name="Barrell B."/>
            <person name="Melville S.E."/>
        </authorList>
    </citation>
    <scope>NUCLEOTIDE SEQUENCE [LARGE SCALE GENOMIC DNA]</scope>
    <source>
        <strain evidence="1 2">927/4 GUTat10.1</strain>
    </source>
</reference>
<protein>
    <submittedName>
        <fullName evidence="1">Uncharacterized protein</fullName>
    </submittedName>
</protein>
<gene>
    <name evidence="1" type="ORF">TB927.1.970</name>
</gene>
<dbReference type="GeneID" id="4357110"/>